<comment type="caution">
    <text evidence="2">The sequence shown here is derived from an EMBL/GenBank/DDBJ whole genome shotgun (WGS) entry which is preliminary data.</text>
</comment>
<keyword evidence="1" id="KW-0812">Transmembrane</keyword>
<evidence type="ECO:0000256" key="1">
    <source>
        <dbReference type="SAM" id="Phobius"/>
    </source>
</evidence>
<evidence type="ECO:0000313" key="2">
    <source>
        <dbReference type="EMBL" id="KAJ8889926.1"/>
    </source>
</evidence>
<keyword evidence="1" id="KW-0472">Membrane</keyword>
<keyword evidence="1" id="KW-1133">Transmembrane helix</keyword>
<name>A0ABQ9I0L1_9NEOP</name>
<reference evidence="2 3" key="1">
    <citation type="submission" date="2023-02" db="EMBL/GenBank/DDBJ databases">
        <title>LHISI_Scaffold_Assembly.</title>
        <authorList>
            <person name="Stuart O.P."/>
            <person name="Cleave R."/>
            <person name="Magrath M.J.L."/>
            <person name="Mikheyev A.S."/>
        </authorList>
    </citation>
    <scope>NUCLEOTIDE SEQUENCE [LARGE SCALE GENOMIC DNA]</scope>
    <source>
        <strain evidence="2">Daus_M_001</strain>
        <tissue evidence="2">Leg muscle</tissue>
    </source>
</reference>
<protein>
    <submittedName>
        <fullName evidence="2">Uncharacterized protein</fullName>
    </submittedName>
</protein>
<dbReference type="Proteomes" id="UP001159363">
    <property type="component" value="Chromosome 3"/>
</dbReference>
<sequence length="110" mass="12755">MTSKVGSDNMMGLYSKFLSFGTKNEQDVYLQSEIEVHPIVRKLQRLSEDYSNSKRKPKDRTYKYWLASFAGHIKYVSLHFYLSMVYPMTEHEDSDLSVSGKAPQDMCGKQ</sequence>
<keyword evidence="3" id="KW-1185">Reference proteome</keyword>
<accession>A0ABQ9I0L1</accession>
<evidence type="ECO:0000313" key="3">
    <source>
        <dbReference type="Proteomes" id="UP001159363"/>
    </source>
</evidence>
<organism evidence="2 3">
    <name type="scientific">Dryococelus australis</name>
    <dbReference type="NCBI Taxonomy" id="614101"/>
    <lineage>
        <taxon>Eukaryota</taxon>
        <taxon>Metazoa</taxon>
        <taxon>Ecdysozoa</taxon>
        <taxon>Arthropoda</taxon>
        <taxon>Hexapoda</taxon>
        <taxon>Insecta</taxon>
        <taxon>Pterygota</taxon>
        <taxon>Neoptera</taxon>
        <taxon>Polyneoptera</taxon>
        <taxon>Phasmatodea</taxon>
        <taxon>Verophasmatodea</taxon>
        <taxon>Anareolatae</taxon>
        <taxon>Phasmatidae</taxon>
        <taxon>Eurycanthinae</taxon>
        <taxon>Dryococelus</taxon>
    </lineage>
</organism>
<gene>
    <name evidence="2" type="ORF">PR048_009431</name>
</gene>
<feature type="transmembrane region" description="Helical" evidence="1">
    <location>
        <begin position="64"/>
        <end position="82"/>
    </location>
</feature>
<proteinExistence type="predicted"/>
<dbReference type="EMBL" id="JARBHB010000003">
    <property type="protein sequence ID" value="KAJ8889926.1"/>
    <property type="molecule type" value="Genomic_DNA"/>
</dbReference>